<dbReference type="InterPro" id="IPR012675">
    <property type="entry name" value="Beta-grasp_dom_sf"/>
</dbReference>
<feature type="domain" description="2Fe-2S ferredoxin-type" evidence="4">
    <location>
        <begin position="1"/>
        <end position="87"/>
    </location>
</feature>
<comment type="cofactor">
    <cofactor evidence="3">
        <name>[2Fe-2S] cluster</name>
        <dbReference type="ChEBI" id="CHEBI:190135"/>
    </cofactor>
</comment>
<gene>
    <name evidence="5" type="ORF">KL86CLO1_10343</name>
</gene>
<protein>
    <recommendedName>
        <fullName evidence="4">2Fe-2S ferredoxin-type domain-containing protein</fullName>
    </recommendedName>
</protein>
<comment type="similarity">
    <text evidence="2">Belongs to the succinate dehydrogenase/fumarate reductase iron-sulfur protein family.</text>
</comment>
<dbReference type="EMBL" id="FLUN01000001">
    <property type="protein sequence ID" value="SBV93156.1"/>
    <property type="molecule type" value="Genomic_DNA"/>
</dbReference>
<evidence type="ECO:0000256" key="2">
    <source>
        <dbReference type="ARBA" id="ARBA00009433"/>
    </source>
</evidence>
<dbReference type="Pfam" id="PF13085">
    <property type="entry name" value="Fer2_3"/>
    <property type="match status" value="1"/>
</dbReference>
<organism evidence="5">
    <name type="scientific">uncultured Eubacteriales bacterium</name>
    <dbReference type="NCBI Taxonomy" id="172733"/>
    <lineage>
        <taxon>Bacteria</taxon>
        <taxon>Bacillati</taxon>
        <taxon>Bacillota</taxon>
        <taxon>Clostridia</taxon>
        <taxon>Eubacteriales</taxon>
        <taxon>environmental samples</taxon>
    </lineage>
</organism>
<dbReference type="PANTHER" id="PTHR11921:SF29">
    <property type="entry name" value="SUCCINATE DEHYDROGENASE [UBIQUINONE] IRON-SULFUR SUBUNIT, MITOCHONDRIAL"/>
    <property type="match status" value="1"/>
</dbReference>
<dbReference type="PANTHER" id="PTHR11921">
    <property type="entry name" value="SUCCINATE DEHYDROGENASE IRON-SULFUR PROTEIN"/>
    <property type="match status" value="1"/>
</dbReference>
<proteinExistence type="inferred from homology"/>
<dbReference type="GO" id="GO:0009055">
    <property type="term" value="F:electron transfer activity"/>
    <property type="evidence" value="ECO:0007669"/>
    <property type="project" value="InterPro"/>
</dbReference>
<dbReference type="Gene3D" id="3.10.20.30">
    <property type="match status" value="1"/>
</dbReference>
<name>A0A212J105_9FIRM</name>
<dbReference type="PROSITE" id="PS51085">
    <property type="entry name" value="2FE2S_FER_2"/>
    <property type="match status" value="1"/>
</dbReference>
<evidence type="ECO:0000256" key="1">
    <source>
        <dbReference type="ARBA" id="ARBA00001927"/>
    </source>
</evidence>
<dbReference type="SUPFAM" id="SSF54292">
    <property type="entry name" value="2Fe-2S ferredoxin-like"/>
    <property type="match status" value="1"/>
</dbReference>
<dbReference type="GO" id="GO:0051536">
    <property type="term" value="F:iron-sulfur cluster binding"/>
    <property type="evidence" value="ECO:0007669"/>
    <property type="project" value="InterPro"/>
</dbReference>
<dbReference type="InterPro" id="IPR001041">
    <property type="entry name" value="2Fe-2S_ferredoxin-type"/>
</dbReference>
<dbReference type="AlphaFoldDB" id="A0A212J105"/>
<sequence length="108" mass="11883">MKIIVKKSTGERQYELPTDAGIATVMQALDYIYENLDHSLAYFRHSACCQGICGRCAVKVNGRTVLACTEKIDPQTERLLLEPAGQRIIRDLVTAPGGNKTTETPEEG</sequence>
<dbReference type="GO" id="GO:0022904">
    <property type="term" value="P:respiratory electron transport chain"/>
    <property type="evidence" value="ECO:0007669"/>
    <property type="project" value="TreeGrafter"/>
</dbReference>
<dbReference type="InterPro" id="IPR050573">
    <property type="entry name" value="SDH/FRD_Iron-Sulfur"/>
</dbReference>
<reference evidence="5" key="1">
    <citation type="submission" date="2016-04" db="EMBL/GenBank/DDBJ databases">
        <authorList>
            <person name="Evans L.H."/>
            <person name="Alamgir A."/>
            <person name="Owens N."/>
            <person name="Weber N.D."/>
            <person name="Virtaneva K."/>
            <person name="Barbian K."/>
            <person name="Babar A."/>
            <person name="Rosenke K."/>
        </authorList>
    </citation>
    <scope>NUCLEOTIDE SEQUENCE</scope>
    <source>
        <strain evidence="5">86</strain>
    </source>
</reference>
<evidence type="ECO:0000259" key="4">
    <source>
        <dbReference type="PROSITE" id="PS51085"/>
    </source>
</evidence>
<dbReference type="InterPro" id="IPR036010">
    <property type="entry name" value="2Fe-2S_ferredoxin-like_sf"/>
</dbReference>
<evidence type="ECO:0000256" key="3">
    <source>
        <dbReference type="ARBA" id="ARBA00034078"/>
    </source>
</evidence>
<accession>A0A212J105</accession>
<dbReference type="InterPro" id="IPR025192">
    <property type="entry name" value="Succ_DH/fum_Rdtase_N"/>
</dbReference>
<dbReference type="GO" id="GO:0009060">
    <property type="term" value="P:aerobic respiration"/>
    <property type="evidence" value="ECO:0007669"/>
    <property type="project" value="TreeGrafter"/>
</dbReference>
<evidence type="ECO:0000313" key="5">
    <source>
        <dbReference type="EMBL" id="SBV93156.1"/>
    </source>
</evidence>
<comment type="cofactor">
    <cofactor evidence="1">
        <name>[3Fe-4S] cluster</name>
        <dbReference type="ChEBI" id="CHEBI:21137"/>
    </cofactor>
</comment>